<evidence type="ECO:0000313" key="3">
    <source>
        <dbReference type="EMBL" id="KAK7473611.1"/>
    </source>
</evidence>
<feature type="compositionally biased region" description="Polar residues" evidence="1">
    <location>
        <begin position="1"/>
        <end position="11"/>
    </location>
</feature>
<dbReference type="PANTHER" id="PTHR33309">
    <property type="entry name" value="KERATIN, ULTRA HIGH-SULFUR MATRIX PROTEIN-LIKE"/>
    <property type="match status" value="1"/>
</dbReference>
<sequence length="551" mass="60730">MEYFLSLNSRQESSDGSEDEDDEGEEDMLADDAVGEDGKLNMIVNLGCLQSLISSGAIACRSCKRSNLTVIEGGHDFREGSSCLLQLHCFNCGKLATEYTSSKTGTVHTGFDANRRLVAAATSNGIGYSQRLHTGVKRAANRDLQDVAHVIRTTYADMNIGIPDANGVLDISISIDGSWHKRGRTSHNGVVCVIDLITGLIIDFVALSNYCQVCESEAAPSPGDANYDDWFAGHKDQCQQNIQCSSQAMEMEGAVILFQRSEERGFRYTEMLGDGDTKPHAKLLEEDVYNGRPIEKIECVNHVTKRLGTALRTLVEKRKAQGQPIGGRGKLTAERIKKLTNYYGRAIKDNKGNLDATVNAVWASFFHTLSSDASHNHNLCPDGPKSWCFFKRALANNVEPGHHSKELPASVEVLKPVYQRLGDPQLLSRCLQGKTQNSNEAFHSVLWRLCPKERWASLRSVETALAIAVQQFNKGSSALLDVMVELEILTDRPGEEYAAQQDASRVVCATRKSSKKEKERRKKIDAIYVKSAKNAEVVRERSMALGPSKGL</sequence>
<name>A0ABD0JG85_9CAEN</name>
<evidence type="ECO:0000256" key="1">
    <source>
        <dbReference type="SAM" id="MobiDB-lite"/>
    </source>
</evidence>
<organism evidence="3 4">
    <name type="scientific">Batillaria attramentaria</name>
    <dbReference type="NCBI Taxonomy" id="370345"/>
    <lineage>
        <taxon>Eukaryota</taxon>
        <taxon>Metazoa</taxon>
        <taxon>Spiralia</taxon>
        <taxon>Lophotrochozoa</taxon>
        <taxon>Mollusca</taxon>
        <taxon>Gastropoda</taxon>
        <taxon>Caenogastropoda</taxon>
        <taxon>Sorbeoconcha</taxon>
        <taxon>Cerithioidea</taxon>
        <taxon>Batillariidae</taxon>
        <taxon>Batillaria</taxon>
    </lineage>
</organism>
<accession>A0ABD0JG85</accession>
<dbReference type="Proteomes" id="UP001519460">
    <property type="component" value="Unassembled WGS sequence"/>
</dbReference>
<dbReference type="InterPro" id="IPR049012">
    <property type="entry name" value="Mutator_transp_dom"/>
</dbReference>
<feature type="compositionally biased region" description="Acidic residues" evidence="1">
    <location>
        <begin position="15"/>
        <end position="27"/>
    </location>
</feature>
<proteinExistence type="predicted"/>
<dbReference type="PANTHER" id="PTHR33309:SF3">
    <property type="entry name" value="CCHC-TYPE DOMAIN-CONTAINING PROTEIN"/>
    <property type="match status" value="1"/>
</dbReference>
<dbReference type="EMBL" id="JACVVK020000463">
    <property type="protein sequence ID" value="KAK7473611.1"/>
    <property type="molecule type" value="Genomic_DNA"/>
</dbReference>
<feature type="domain" description="Mutator-like transposase" evidence="2">
    <location>
        <begin position="163"/>
        <end position="388"/>
    </location>
</feature>
<keyword evidence="4" id="KW-1185">Reference proteome</keyword>
<comment type="caution">
    <text evidence="3">The sequence shown here is derived from an EMBL/GenBank/DDBJ whole genome shotgun (WGS) entry which is preliminary data.</text>
</comment>
<protein>
    <recommendedName>
        <fullName evidence="2">Mutator-like transposase domain-containing protein</fullName>
    </recommendedName>
</protein>
<evidence type="ECO:0000259" key="2">
    <source>
        <dbReference type="Pfam" id="PF20700"/>
    </source>
</evidence>
<feature type="region of interest" description="Disordered" evidence="1">
    <location>
        <begin position="1"/>
        <end position="27"/>
    </location>
</feature>
<dbReference type="Pfam" id="PF20700">
    <property type="entry name" value="Mutator"/>
    <property type="match status" value="1"/>
</dbReference>
<gene>
    <name evidence="3" type="ORF">BaRGS_00035158</name>
</gene>
<evidence type="ECO:0000313" key="4">
    <source>
        <dbReference type="Proteomes" id="UP001519460"/>
    </source>
</evidence>
<reference evidence="3 4" key="1">
    <citation type="journal article" date="2023" name="Sci. Data">
        <title>Genome assembly of the Korean intertidal mud-creeper Batillaria attramentaria.</title>
        <authorList>
            <person name="Patra A.K."/>
            <person name="Ho P.T."/>
            <person name="Jun S."/>
            <person name="Lee S.J."/>
            <person name="Kim Y."/>
            <person name="Won Y.J."/>
        </authorList>
    </citation>
    <scope>NUCLEOTIDE SEQUENCE [LARGE SCALE GENOMIC DNA]</scope>
    <source>
        <strain evidence="3">Wonlab-2016</strain>
    </source>
</reference>
<dbReference type="AlphaFoldDB" id="A0ABD0JG85"/>